<protein>
    <submittedName>
        <fullName evidence="6">LysR family transcriptional regulator</fullName>
    </submittedName>
</protein>
<organism evidence="6 7">
    <name type="scientific">Streptodolium elevatio</name>
    <dbReference type="NCBI Taxonomy" id="3157996"/>
    <lineage>
        <taxon>Bacteria</taxon>
        <taxon>Bacillati</taxon>
        <taxon>Actinomycetota</taxon>
        <taxon>Actinomycetes</taxon>
        <taxon>Kitasatosporales</taxon>
        <taxon>Streptomycetaceae</taxon>
        <taxon>Streptodolium</taxon>
    </lineage>
</organism>
<dbReference type="SUPFAM" id="SSF46785">
    <property type="entry name" value="Winged helix' DNA-binding domain"/>
    <property type="match status" value="1"/>
</dbReference>
<sequence>MERYEIETFLTLADELHFARTAERLGVSPGRVSQTIKALERRIGGSLFERSSRRVALTDVGRQFRDDLLPAHEQIRRAVADARAACGDISDVVRVGFTTRWAGELLLHAADEFRLRHPRCSVEPHDVAYHLAIAALRERQTDVMIAVPPLDQSGLTVGPVLSYERLALVVSATHPLARQETASWEDLAELPLVTAAGMPRVWGHELFPTRTPQGLTVEQGPTAGGWQGVLLLVAAGRGATVAPLRSEPDNVRSDLVYIPIDDADPVEYALMWRGDDCSAGLKAFVQTLLDFAPTAT</sequence>
<dbReference type="RefSeq" id="WP_358349912.1">
    <property type="nucleotide sequence ID" value="NZ_JBEZFP010000010.1"/>
</dbReference>
<keyword evidence="7" id="KW-1185">Reference proteome</keyword>
<evidence type="ECO:0000256" key="4">
    <source>
        <dbReference type="ARBA" id="ARBA00023163"/>
    </source>
</evidence>
<dbReference type="PROSITE" id="PS50931">
    <property type="entry name" value="HTH_LYSR"/>
    <property type="match status" value="1"/>
</dbReference>
<dbReference type="InterPro" id="IPR036390">
    <property type="entry name" value="WH_DNA-bd_sf"/>
</dbReference>
<evidence type="ECO:0000256" key="3">
    <source>
        <dbReference type="ARBA" id="ARBA00023125"/>
    </source>
</evidence>
<dbReference type="Gene3D" id="3.40.190.10">
    <property type="entry name" value="Periplasmic binding protein-like II"/>
    <property type="match status" value="2"/>
</dbReference>
<dbReference type="PANTHER" id="PTHR30346">
    <property type="entry name" value="TRANSCRIPTIONAL DUAL REGULATOR HCAR-RELATED"/>
    <property type="match status" value="1"/>
</dbReference>
<evidence type="ECO:0000256" key="1">
    <source>
        <dbReference type="ARBA" id="ARBA00009437"/>
    </source>
</evidence>
<dbReference type="Pfam" id="PF03466">
    <property type="entry name" value="LysR_substrate"/>
    <property type="match status" value="1"/>
</dbReference>
<accession>A0ABV3DBE1</accession>
<dbReference type="InterPro" id="IPR000847">
    <property type="entry name" value="LysR_HTH_N"/>
</dbReference>
<keyword evidence="4" id="KW-0804">Transcription</keyword>
<reference evidence="6 7" key="1">
    <citation type="submission" date="2024-06" db="EMBL/GenBank/DDBJ databases">
        <title>The Natural Products Discovery Center: Release of the First 8490 Sequenced Strains for Exploring Actinobacteria Biosynthetic Diversity.</title>
        <authorList>
            <person name="Kalkreuter E."/>
            <person name="Kautsar S.A."/>
            <person name="Yang D."/>
            <person name="Bader C.D."/>
            <person name="Teijaro C.N."/>
            <person name="Fluegel L."/>
            <person name="Davis C.M."/>
            <person name="Simpson J.R."/>
            <person name="Lauterbach L."/>
            <person name="Steele A.D."/>
            <person name="Gui C."/>
            <person name="Meng S."/>
            <person name="Li G."/>
            <person name="Viehrig K."/>
            <person name="Ye F."/>
            <person name="Su P."/>
            <person name="Kiefer A.F."/>
            <person name="Nichols A."/>
            <person name="Cepeda A.J."/>
            <person name="Yan W."/>
            <person name="Fan B."/>
            <person name="Jiang Y."/>
            <person name="Adhikari A."/>
            <person name="Zheng C.-J."/>
            <person name="Schuster L."/>
            <person name="Cowan T.M."/>
            <person name="Smanski M.J."/>
            <person name="Chevrette M.G."/>
            <person name="De Carvalho L.P.S."/>
            <person name="Shen B."/>
        </authorList>
    </citation>
    <scope>NUCLEOTIDE SEQUENCE [LARGE SCALE GENOMIC DNA]</scope>
    <source>
        <strain evidence="6 7">NPDC048946</strain>
    </source>
</reference>
<dbReference type="SUPFAM" id="SSF53850">
    <property type="entry name" value="Periplasmic binding protein-like II"/>
    <property type="match status" value="1"/>
</dbReference>
<evidence type="ECO:0000313" key="7">
    <source>
        <dbReference type="Proteomes" id="UP001551482"/>
    </source>
</evidence>
<keyword evidence="3" id="KW-0238">DNA-binding</keyword>
<evidence type="ECO:0000256" key="2">
    <source>
        <dbReference type="ARBA" id="ARBA00023015"/>
    </source>
</evidence>
<evidence type="ECO:0000259" key="5">
    <source>
        <dbReference type="PROSITE" id="PS50931"/>
    </source>
</evidence>
<dbReference type="Pfam" id="PF00126">
    <property type="entry name" value="HTH_1"/>
    <property type="match status" value="1"/>
</dbReference>
<comment type="caution">
    <text evidence="6">The sequence shown here is derived from an EMBL/GenBank/DDBJ whole genome shotgun (WGS) entry which is preliminary data.</text>
</comment>
<dbReference type="InterPro" id="IPR005119">
    <property type="entry name" value="LysR_subst-bd"/>
</dbReference>
<dbReference type="PANTHER" id="PTHR30346:SF0">
    <property type="entry name" value="HCA OPERON TRANSCRIPTIONAL ACTIVATOR HCAR"/>
    <property type="match status" value="1"/>
</dbReference>
<dbReference type="Proteomes" id="UP001551482">
    <property type="component" value="Unassembled WGS sequence"/>
</dbReference>
<dbReference type="EMBL" id="JBEZFP010000010">
    <property type="protein sequence ID" value="MEU8133061.1"/>
    <property type="molecule type" value="Genomic_DNA"/>
</dbReference>
<name>A0ABV3DBE1_9ACTN</name>
<comment type="similarity">
    <text evidence="1">Belongs to the LysR transcriptional regulatory family.</text>
</comment>
<dbReference type="Gene3D" id="1.10.10.10">
    <property type="entry name" value="Winged helix-like DNA-binding domain superfamily/Winged helix DNA-binding domain"/>
    <property type="match status" value="1"/>
</dbReference>
<evidence type="ECO:0000313" key="6">
    <source>
        <dbReference type="EMBL" id="MEU8133061.1"/>
    </source>
</evidence>
<keyword evidence="2" id="KW-0805">Transcription regulation</keyword>
<feature type="domain" description="HTH lysR-type" evidence="5">
    <location>
        <begin position="1"/>
        <end position="58"/>
    </location>
</feature>
<proteinExistence type="inferred from homology"/>
<dbReference type="InterPro" id="IPR036388">
    <property type="entry name" value="WH-like_DNA-bd_sf"/>
</dbReference>
<dbReference type="CDD" id="cd08414">
    <property type="entry name" value="PBP2_LTTR_aromatics_like"/>
    <property type="match status" value="1"/>
</dbReference>
<gene>
    <name evidence="6" type="ORF">AB0C36_06090</name>
</gene>